<evidence type="ECO:0000256" key="1">
    <source>
        <dbReference type="SAM" id="MobiDB-lite"/>
    </source>
</evidence>
<keyword evidence="4" id="KW-1185">Reference proteome</keyword>
<accession>A0A939GDN5</accession>
<name>A0A939GDN5_9BACT</name>
<comment type="caution">
    <text evidence="3">The sequence shown here is derived from an EMBL/GenBank/DDBJ whole genome shotgun (WGS) entry which is preliminary data.</text>
</comment>
<keyword evidence="2" id="KW-0732">Signal</keyword>
<organism evidence="3 4">
    <name type="scientific">Fibrella rubiginis</name>
    <dbReference type="NCBI Taxonomy" id="2817060"/>
    <lineage>
        <taxon>Bacteria</taxon>
        <taxon>Pseudomonadati</taxon>
        <taxon>Bacteroidota</taxon>
        <taxon>Cytophagia</taxon>
        <taxon>Cytophagales</taxon>
        <taxon>Spirosomataceae</taxon>
        <taxon>Fibrella</taxon>
    </lineage>
</organism>
<evidence type="ECO:0000313" key="4">
    <source>
        <dbReference type="Proteomes" id="UP000664034"/>
    </source>
</evidence>
<dbReference type="Proteomes" id="UP000664034">
    <property type="component" value="Unassembled WGS sequence"/>
</dbReference>
<dbReference type="EMBL" id="JAFMYV010000003">
    <property type="protein sequence ID" value="MBO0936436.1"/>
    <property type="molecule type" value="Genomic_DNA"/>
</dbReference>
<dbReference type="RefSeq" id="WP_207364001.1">
    <property type="nucleotide sequence ID" value="NZ_JAFMYV010000003.1"/>
</dbReference>
<protein>
    <recommendedName>
        <fullName evidence="5">Lipoprotein</fullName>
    </recommendedName>
</protein>
<evidence type="ECO:0008006" key="5">
    <source>
        <dbReference type="Google" id="ProtNLM"/>
    </source>
</evidence>
<gene>
    <name evidence="3" type="ORF">J2I47_07740</name>
</gene>
<feature type="signal peptide" evidence="2">
    <location>
        <begin position="1"/>
        <end position="23"/>
    </location>
</feature>
<evidence type="ECO:0000256" key="2">
    <source>
        <dbReference type="SAM" id="SignalP"/>
    </source>
</evidence>
<reference evidence="3" key="1">
    <citation type="submission" date="2021-03" db="EMBL/GenBank/DDBJ databases">
        <title>Fibrella sp. HMF5335 genome sequencing and assembly.</title>
        <authorList>
            <person name="Kang H."/>
            <person name="Kim H."/>
            <person name="Bae S."/>
            <person name="Joh K."/>
        </authorList>
    </citation>
    <scope>NUCLEOTIDE SEQUENCE</scope>
    <source>
        <strain evidence="3">HMF5335</strain>
    </source>
</reference>
<feature type="region of interest" description="Disordered" evidence="1">
    <location>
        <begin position="133"/>
        <end position="155"/>
    </location>
</feature>
<sequence>MRHQYLLLLMCAGLTACSGNNGASESGTGTSADVPTAFYGSWISDVPARTPPDPQPDHYDRTEYEISQDADTTSLTKWSAALDIKTRKEWFRNKLSGPLTCTYIPYRECLACGSARQFVKDSLFLVDGRLENRSPTASDRPAAGRGPLVLTRKPH</sequence>
<feature type="chain" id="PRO_5037082420" description="Lipoprotein" evidence="2">
    <location>
        <begin position="24"/>
        <end position="155"/>
    </location>
</feature>
<evidence type="ECO:0000313" key="3">
    <source>
        <dbReference type="EMBL" id="MBO0936436.1"/>
    </source>
</evidence>
<dbReference type="AlphaFoldDB" id="A0A939GDN5"/>
<dbReference type="PROSITE" id="PS51257">
    <property type="entry name" value="PROKAR_LIPOPROTEIN"/>
    <property type="match status" value="1"/>
</dbReference>
<proteinExistence type="predicted"/>